<dbReference type="InterPro" id="IPR017517">
    <property type="entry name" value="Maleyloyr_isom"/>
</dbReference>
<sequence>MSDAQRLTGWIETWWESINDFTLLLEDLGPDDWALPTDLPGWTVHDVAAHTAHLEAVLAGGPEETVEVGDVAHATSVMGLYTEQGVAARRDRTPDELINEIRESTTKRRTELLDDPPSDGSAKPDRIFGGVPWDWNTLLRNRPLDVWMHEQDIRRAVGRPGNLDTAGAKHTADYMLDALPVIVGKRVAPATGTTVVVAVAGSDERAVAIGEDGRAAPVEVPWNPTVRISMGREAFTVMAGGRRAPEGIEFQGDATLGQAVVDAFRTTP</sequence>
<dbReference type="InterPro" id="IPR034660">
    <property type="entry name" value="DinB/YfiT-like"/>
</dbReference>
<organism evidence="4 5">
    <name type="scientific">Nocardioides daedukensis</name>
    <dbReference type="NCBI Taxonomy" id="634462"/>
    <lineage>
        <taxon>Bacteria</taxon>
        <taxon>Bacillati</taxon>
        <taxon>Actinomycetota</taxon>
        <taxon>Actinomycetes</taxon>
        <taxon>Propionibacteriales</taxon>
        <taxon>Nocardioidaceae</taxon>
        <taxon>Nocardioides</taxon>
    </lineage>
</organism>
<protein>
    <submittedName>
        <fullName evidence="4">Uncharacterized protein (TIGR03083 family)</fullName>
    </submittedName>
</protein>
<evidence type="ECO:0000256" key="1">
    <source>
        <dbReference type="SAM" id="MobiDB-lite"/>
    </source>
</evidence>
<dbReference type="NCBIfam" id="TIGR03083">
    <property type="entry name" value="maleylpyruvate isomerase family mycothiol-dependent enzyme"/>
    <property type="match status" value="1"/>
</dbReference>
<dbReference type="InterPro" id="IPR010872">
    <property type="entry name" value="MDMPI_C-term_domain"/>
</dbReference>
<gene>
    <name evidence="4" type="ORF">BJ980_002123</name>
</gene>
<dbReference type="EMBL" id="JACCAA010000001">
    <property type="protein sequence ID" value="NYG59200.1"/>
    <property type="molecule type" value="Genomic_DNA"/>
</dbReference>
<dbReference type="GO" id="GO:0046872">
    <property type="term" value="F:metal ion binding"/>
    <property type="evidence" value="ECO:0007669"/>
    <property type="project" value="InterPro"/>
</dbReference>
<proteinExistence type="predicted"/>
<evidence type="ECO:0000313" key="4">
    <source>
        <dbReference type="EMBL" id="NYG59200.1"/>
    </source>
</evidence>
<evidence type="ECO:0000259" key="3">
    <source>
        <dbReference type="Pfam" id="PF11716"/>
    </source>
</evidence>
<feature type="region of interest" description="Disordered" evidence="1">
    <location>
        <begin position="106"/>
        <end position="126"/>
    </location>
</feature>
<dbReference type="SUPFAM" id="SSF109854">
    <property type="entry name" value="DinB/YfiT-like putative metalloenzymes"/>
    <property type="match status" value="1"/>
</dbReference>
<evidence type="ECO:0000259" key="2">
    <source>
        <dbReference type="Pfam" id="PF07398"/>
    </source>
</evidence>
<feature type="domain" description="MDMPI C-terminal" evidence="2">
    <location>
        <begin position="171"/>
        <end position="257"/>
    </location>
</feature>
<evidence type="ECO:0000313" key="5">
    <source>
        <dbReference type="Proteomes" id="UP000540656"/>
    </source>
</evidence>
<dbReference type="Pfam" id="PF11716">
    <property type="entry name" value="MDMPI_N"/>
    <property type="match status" value="1"/>
</dbReference>
<feature type="domain" description="Mycothiol-dependent maleylpyruvate isomerase metal-binding" evidence="3">
    <location>
        <begin position="15"/>
        <end position="154"/>
    </location>
</feature>
<dbReference type="Gene3D" id="1.20.120.450">
    <property type="entry name" value="dinb family like domain"/>
    <property type="match status" value="1"/>
</dbReference>
<dbReference type="InterPro" id="IPR024344">
    <property type="entry name" value="MDMPI_metal-binding"/>
</dbReference>
<comment type="caution">
    <text evidence="4">The sequence shown here is derived from an EMBL/GenBank/DDBJ whole genome shotgun (WGS) entry which is preliminary data.</text>
</comment>
<dbReference type="Proteomes" id="UP000540656">
    <property type="component" value="Unassembled WGS sequence"/>
</dbReference>
<reference evidence="4 5" key="1">
    <citation type="submission" date="2020-07" db="EMBL/GenBank/DDBJ databases">
        <title>Sequencing the genomes of 1000 actinobacteria strains.</title>
        <authorList>
            <person name="Klenk H.-P."/>
        </authorList>
    </citation>
    <scope>NUCLEOTIDE SEQUENCE [LARGE SCALE GENOMIC DNA]</scope>
    <source>
        <strain evidence="4 5">DSM 23819</strain>
    </source>
</reference>
<dbReference type="AlphaFoldDB" id="A0A7Y9RZN2"/>
<dbReference type="Pfam" id="PF07398">
    <property type="entry name" value="MDMPI_C"/>
    <property type="match status" value="1"/>
</dbReference>
<name>A0A7Y9RZN2_9ACTN</name>
<accession>A0A7Y9RZN2</accession>
<keyword evidence="5" id="KW-1185">Reference proteome</keyword>
<dbReference type="RefSeq" id="WP_179502276.1">
    <property type="nucleotide sequence ID" value="NZ_JACCAA010000001.1"/>
</dbReference>